<dbReference type="GO" id="GO:0003700">
    <property type="term" value="F:DNA-binding transcription factor activity"/>
    <property type="evidence" value="ECO:0007669"/>
    <property type="project" value="InterPro"/>
</dbReference>
<proteinExistence type="inferred from homology"/>
<dbReference type="Pfam" id="PF00126">
    <property type="entry name" value="HTH_1"/>
    <property type="match status" value="1"/>
</dbReference>
<dbReference type="PATRIC" id="fig|161398.10.peg.2192"/>
<gene>
    <name evidence="6" type="ORF">PP2015_2155</name>
</gene>
<dbReference type="OrthoDB" id="9773411at2"/>
<comment type="similarity">
    <text evidence="1">Belongs to the LysR transcriptional regulatory family.</text>
</comment>
<evidence type="ECO:0000259" key="5">
    <source>
        <dbReference type="PROSITE" id="PS50931"/>
    </source>
</evidence>
<protein>
    <submittedName>
        <fullName evidence="6">Putative DNA-binding transcriptional regulator</fullName>
    </submittedName>
</protein>
<keyword evidence="7" id="KW-1185">Reference proteome</keyword>
<evidence type="ECO:0000313" key="7">
    <source>
        <dbReference type="Proteomes" id="UP000061457"/>
    </source>
</evidence>
<organism evidence="6 7">
    <name type="scientific">Pseudoalteromonas phenolica</name>
    <dbReference type="NCBI Taxonomy" id="161398"/>
    <lineage>
        <taxon>Bacteria</taxon>
        <taxon>Pseudomonadati</taxon>
        <taxon>Pseudomonadota</taxon>
        <taxon>Gammaproteobacteria</taxon>
        <taxon>Alteromonadales</taxon>
        <taxon>Pseudoalteromonadaceae</taxon>
        <taxon>Pseudoalteromonas</taxon>
    </lineage>
</organism>
<dbReference type="InterPro" id="IPR005119">
    <property type="entry name" value="LysR_subst-bd"/>
</dbReference>
<dbReference type="GO" id="GO:0043565">
    <property type="term" value="F:sequence-specific DNA binding"/>
    <property type="evidence" value="ECO:0007669"/>
    <property type="project" value="TreeGrafter"/>
</dbReference>
<name>A0A0S2K2T3_9GAMM</name>
<dbReference type="AlphaFoldDB" id="A0A0S2K2T3"/>
<evidence type="ECO:0000256" key="2">
    <source>
        <dbReference type="ARBA" id="ARBA00023015"/>
    </source>
</evidence>
<keyword evidence="4" id="KW-0804">Transcription</keyword>
<dbReference type="FunFam" id="1.10.10.10:FF:000001">
    <property type="entry name" value="LysR family transcriptional regulator"/>
    <property type="match status" value="1"/>
</dbReference>
<evidence type="ECO:0000313" key="6">
    <source>
        <dbReference type="EMBL" id="ALO42652.1"/>
    </source>
</evidence>
<dbReference type="EMBL" id="CP013187">
    <property type="protein sequence ID" value="ALO42652.1"/>
    <property type="molecule type" value="Genomic_DNA"/>
</dbReference>
<dbReference type="PANTHER" id="PTHR30537:SF20">
    <property type="entry name" value="TRANSCRIPTIONAL REGULATORY PROTEIN"/>
    <property type="match status" value="1"/>
</dbReference>
<reference evidence="7" key="1">
    <citation type="submission" date="2015-11" db="EMBL/GenBank/DDBJ databases">
        <authorList>
            <person name="Kim K.M."/>
        </authorList>
    </citation>
    <scope>NUCLEOTIDE SEQUENCE [LARGE SCALE GENOMIC DNA]</scope>
    <source>
        <strain evidence="7">KCTC 12086</strain>
    </source>
</reference>
<dbReference type="Proteomes" id="UP000061457">
    <property type="component" value="Chromosome I"/>
</dbReference>
<sequence length="294" mass="32623">MAQPKTEDLEIFVTVAESQSFTLAANFHNTQVAKISRAIARLESILNVTLFNRTTRKIDLTEDGQTFLTFAKQSLAILSEGTAALSVNKRSPNGPLRVDAASPFMFHQIIPWVKAFKQAYPQIQLELITHENIVDLIEKKTDVAIRIGRLSDSNLYAKKLGTSPLRIVASPEYLDECGTPKNSHELSAHTLIGFAEAPKLNNWPLKEPARIKPSLFASNGESVRQLTLAGNGLSLLSNFMVHDDLRSGRLVEVLPSALQTPNPREEIHAVYYKNSSVSARINAFIDFFSPRLTL</sequence>
<dbReference type="SUPFAM" id="SSF53850">
    <property type="entry name" value="Periplasmic binding protein-like II"/>
    <property type="match status" value="1"/>
</dbReference>
<dbReference type="Gene3D" id="3.40.190.10">
    <property type="entry name" value="Periplasmic binding protein-like II"/>
    <property type="match status" value="2"/>
</dbReference>
<keyword evidence="2" id="KW-0805">Transcription regulation</keyword>
<evidence type="ECO:0000256" key="4">
    <source>
        <dbReference type="ARBA" id="ARBA00023163"/>
    </source>
</evidence>
<dbReference type="PROSITE" id="PS50931">
    <property type="entry name" value="HTH_LYSR"/>
    <property type="match status" value="1"/>
</dbReference>
<accession>A0A0S2K2T3</accession>
<dbReference type="GO" id="GO:0006351">
    <property type="term" value="P:DNA-templated transcription"/>
    <property type="evidence" value="ECO:0007669"/>
    <property type="project" value="TreeGrafter"/>
</dbReference>
<dbReference type="Gene3D" id="1.10.10.10">
    <property type="entry name" value="Winged helix-like DNA-binding domain superfamily/Winged helix DNA-binding domain"/>
    <property type="match status" value="1"/>
</dbReference>
<dbReference type="Pfam" id="PF03466">
    <property type="entry name" value="LysR_substrate"/>
    <property type="match status" value="1"/>
</dbReference>
<evidence type="ECO:0000256" key="1">
    <source>
        <dbReference type="ARBA" id="ARBA00009437"/>
    </source>
</evidence>
<dbReference type="RefSeq" id="WP_058030351.1">
    <property type="nucleotide sequence ID" value="NZ_CP013187.1"/>
</dbReference>
<dbReference type="SUPFAM" id="SSF46785">
    <property type="entry name" value="Winged helix' DNA-binding domain"/>
    <property type="match status" value="1"/>
</dbReference>
<dbReference type="InterPro" id="IPR036390">
    <property type="entry name" value="WH_DNA-bd_sf"/>
</dbReference>
<dbReference type="STRING" id="161398.PP2015_2155"/>
<keyword evidence="3 6" id="KW-0238">DNA-binding</keyword>
<dbReference type="InterPro" id="IPR036388">
    <property type="entry name" value="WH-like_DNA-bd_sf"/>
</dbReference>
<evidence type="ECO:0000256" key="3">
    <source>
        <dbReference type="ARBA" id="ARBA00023125"/>
    </source>
</evidence>
<dbReference type="PANTHER" id="PTHR30537">
    <property type="entry name" value="HTH-TYPE TRANSCRIPTIONAL REGULATOR"/>
    <property type="match status" value="1"/>
</dbReference>
<dbReference type="InterPro" id="IPR058163">
    <property type="entry name" value="LysR-type_TF_proteobact-type"/>
</dbReference>
<feature type="domain" description="HTH lysR-type" evidence="5">
    <location>
        <begin position="4"/>
        <end position="61"/>
    </location>
</feature>
<dbReference type="KEGG" id="pphe:PP2015_2155"/>
<dbReference type="InterPro" id="IPR000847">
    <property type="entry name" value="LysR_HTH_N"/>
</dbReference>